<keyword evidence="2 7" id="KW-0813">Transport</keyword>
<dbReference type="EMBL" id="BAAAQM010000063">
    <property type="protein sequence ID" value="GAA1998692.1"/>
    <property type="molecule type" value="Genomic_DNA"/>
</dbReference>
<dbReference type="RefSeq" id="WP_344661958.1">
    <property type="nucleotide sequence ID" value="NZ_BAAAQM010000063.1"/>
</dbReference>
<evidence type="ECO:0000256" key="2">
    <source>
        <dbReference type="ARBA" id="ARBA00022448"/>
    </source>
</evidence>
<evidence type="ECO:0000313" key="9">
    <source>
        <dbReference type="EMBL" id="GAA1998692.1"/>
    </source>
</evidence>
<dbReference type="PROSITE" id="PS50928">
    <property type="entry name" value="ABC_TM1"/>
    <property type="match status" value="1"/>
</dbReference>
<evidence type="ECO:0000256" key="3">
    <source>
        <dbReference type="ARBA" id="ARBA00022475"/>
    </source>
</evidence>
<comment type="subcellular location">
    <subcellularLocation>
        <location evidence="1 7">Cell membrane</location>
        <topology evidence="1 7">Multi-pass membrane protein</topology>
    </subcellularLocation>
</comment>
<dbReference type="PANTHER" id="PTHR30193:SF41">
    <property type="entry name" value="DIACETYLCHITOBIOSE UPTAKE SYSTEM PERMEASE PROTEIN NGCF"/>
    <property type="match status" value="1"/>
</dbReference>
<keyword evidence="6 7" id="KW-0472">Membrane</keyword>
<dbReference type="Gene3D" id="1.10.3720.10">
    <property type="entry name" value="MetI-like"/>
    <property type="match status" value="1"/>
</dbReference>
<keyword evidence="10" id="KW-1185">Reference proteome</keyword>
<keyword evidence="5 7" id="KW-1133">Transmembrane helix</keyword>
<dbReference type="InterPro" id="IPR051393">
    <property type="entry name" value="ABC_transporter_permease"/>
</dbReference>
<feature type="transmembrane region" description="Helical" evidence="7">
    <location>
        <begin position="181"/>
        <end position="201"/>
    </location>
</feature>
<dbReference type="SUPFAM" id="SSF161098">
    <property type="entry name" value="MetI-like"/>
    <property type="match status" value="1"/>
</dbReference>
<comment type="caution">
    <text evidence="9">The sequence shown here is derived from an EMBL/GenBank/DDBJ whole genome shotgun (WGS) entry which is preliminary data.</text>
</comment>
<dbReference type="Pfam" id="PF00528">
    <property type="entry name" value="BPD_transp_1"/>
    <property type="match status" value="1"/>
</dbReference>
<feature type="transmembrane region" description="Helical" evidence="7">
    <location>
        <begin position="129"/>
        <end position="150"/>
    </location>
</feature>
<protein>
    <submittedName>
        <fullName evidence="9">Sugar ABC transporter permease</fullName>
    </submittedName>
</protein>
<gene>
    <name evidence="9" type="ORF">GCM10009838_75050</name>
</gene>
<organism evidence="9 10">
    <name type="scientific">Catenulispora subtropica</name>
    <dbReference type="NCBI Taxonomy" id="450798"/>
    <lineage>
        <taxon>Bacteria</taxon>
        <taxon>Bacillati</taxon>
        <taxon>Actinomycetota</taxon>
        <taxon>Actinomycetes</taxon>
        <taxon>Catenulisporales</taxon>
        <taxon>Catenulisporaceae</taxon>
        <taxon>Catenulispora</taxon>
    </lineage>
</organism>
<evidence type="ECO:0000256" key="4">
    <source>
        <dbReference type="ARBA" id="ARBA00022692"/>
    </source>
</evidence>
<evidence type="ECO:0000256" key="5">
    <source>
        <dbReference type="ARBA" id="ARBA00022989"/>
    </source>
</evidence>
<dbReference type="PANTHER" id="PTHR30193">
    <property type="entry name" value="ABC TRANSPORTER PERMEASE PROTEIN"/>
    <property type="match status" value="1"/>
</dbReference>
<comment type="similarity">
    <text evidence="7">Belongs to the binding-protein-dependent transport system permease family.</text>
</comment>
<name>A0ABP5EL73_9ACTN</name>
<keyword evidence="4 7" id="KW-0812">Transmembrane</keyword>
<dbReference type="InterPro" id="IPR035906">
    <property type="entry name" value="MetI-like_sf"/>
</dbReference>
<feature type="transmembrane region" description="Helical" evidence="7">
    <location>
        <begin position="286"/>
        <end position="307"/>
    </location>
</feature>
<evidence type="ECO:0000256" key="1">
    <source>
        <dbReference type="ARBA" id="ARBA00004651"/>
    </source>
</evidence>
<evidence type="ECO:0000256" key="6">
    <source>
        <dbReference type="ARBA" id="ARBA00023136"/>
    </source>
</evidence>
<dbReference type="InterPro" id="IPR000515">
    <property type="entry name" value="MetI-like"/>
</dbReference>
<accession>A0ABP5EL73</accession>
<dbReference type="Proteomes" id="UP001499854">
    <property type="component" value="Unassembled WGS sequence"/>
</dbReference>
<evidence type="ECO:0000313" key="10">
    <source>
        <dbReference type="Proteomes" id="UP001499854"/>
    </source>
</evidence>
<sequence length="314" mass="35186">MAYVMSPERVRGGTARSGRRSAWKELRRAAARNARAHAFLLGALLCFALFTWYPMVREIVMSFQRTHRNVTTWAGLANYRQIVNDPEFWSAWRNTLKFSGLALVFGFATPFVVAIVINEFRHAQGYFRILVYLPVMLPPVAGILLFRYFMDPGYGLLNQGLHFLHLPTSQWYASKSSSTPSLVLVSTWGNMGSATLVYLAALQGIPGDLYEAAELDGCSILQRVRHVTIPQTRLILSLMLMLQIVATMQVFTEPFVLTGGGPEGSTTTIVYLLYNYAFTYNKFNTAAALGVIMLVVLAIFSAVYVWLERRGGED</sequence>
<evidence type="ECO:0000259" key="8">
    <source>
        <dbReference type="PROSITE" id="PS50928"/>
    </source>
</evidence>
<feature type="transmembrane region" description="Helical" evidence="7">
    <location>
        <begin position="98"/>
        <end position="117"/>
    </location>
</feature>
<feature type="domain" description="ABC transmembrane type-1" evidence="8">
    <location>
        <begin position="92"/>
        <end position="304"/>
    </location>
</feature>
<keyword evidence="3" id="KW-1003">Cell membrane</keyword>
<proteinExistence type="inferred from homology"/>
<reference evidence="10" key="1">
    <citation type="journal article" date="2019" name="Int. J. Syst. Evol. Microbiol.">
        <title>The Global Catalogue of Microorganisms (GCM) 10K type strain sequencing project: providing services to taxonomists for standard genome sequencing and annotation.</title>
        <authorList>
            <consortium name="The Broad Institute Genomics Platform"/>
            <consortium name="The Broad Institute Genome Sequencing Center for Infectious Disease"/>
            <person name="Wu L."/>
            <person name="Ma J."/>
        </authorList>
    </citation>
    <scope>NUCLEOTIDE SEQUENCE [LARGE SCALE GENOMIC DNA]</scope>
    <source>
        <strain evidence="10">JCM 16013</strain>
    </source>
</reference>
<feature type="transmembrane region" description="Helical" evidence="7">
    <location>
        <begin position="234"/>
        <end position="252"/>
    </location>
</feature>
<dbReference type="CDD" id="cd06261">
    <property type="entry name" value="TM_PBP2"/>
    <property type="match status" value="1"/>
</dbReference>
<feature type="transmembrane region" description="Helical" evidence="7">
    <location>
        <begin position="36"/>
        <end position="55"/>
    </location>
</feature>
<evidence type="ECO:0000256" key="7">
    <source>
        <dbReference type="RuleBase" id="RU363032"/>
    </source>
</evidence>